<feature type="transmembrane region" description="Helical" evidence="3">
    <location>
        <begin position="9"/>
        <end position="31"/>
    </location>
</feature>
<dbReference type="RefSeq" id="WP_243569749.1">
    <property type="nucleotide sequence ID" value="NZ_CP094533.1"/>
</dbReference>
<dbReference type="InterPro" id="IPR000253">
    <property type="entry name" value="FHA_dom"/>
</dbReference>
<feature type="transmembrane region" description="Helical" evidence="3">
    <location>
        <begin position="101"/>
        <end position="123"/>
    </location>
</feature>
<feature type="transmembrane region" description="Helical" evidence="3">
    <location>
        <begin position="68"/>
        <end position="89"/>
    </location>
</feature>
<feature type="compositionally biased region" description="Pro residues" evidence="2">
    <location>
        <begin position="250"/>
        <end position="281"/>
    </location>
</feature>
<sequence>MTPADSQQFAVVMLVTTLVWFVVALGLYVWYAAMLARVFQKFGLPAWSAWVPVYNEMQLFGLGGQPKWAAILLYVPIVQLVGLYFRILAVHRVTTQCWRGVGTTVVGILLPPVWATMLALGAAPDPERGRLPKPFGTNTGPSPVAQGPLAAGQPGAIPPVAPQGSAFLPSQEPFVAGAPGHGASGQAPAHAPFSAPAPATARPAPAAPAAAPIVPPSFAVPPVAPPAGGTLPPAPPPQQPAAPVAQPAAPVQPPAPAAPPAAPAFAPPAAPAAPAAPPAAPVAPAASPAAPAPAAPAPAAPAPPAEPNRIEPMPPGPAFVESASAFADSASMFAGAASAFAASARAEPAFSPPADDEIADAATIMVAPAEEDPIDRTVVVERRPRITWILVTDEGARLPLDAALVVLGRNPRQVGDGEQRLIVPDSSRTLSKTHAELRRDGEQWTVVDLGSTNGVLVPDRFGEEQLIDPGVPTPVAERLVLGTLGLRILRAEAERTGPV</sequence>
<feature type="compositionally biased region" description="Pro residues" evidence="2">
    <location>
        <begin position="290"/>
        <end position="316"/>
    </location>
</feature>
<dbReference type="InterPro" id="IPR043739">
    <property type="entry name" value="DUF5684"/>
</dbReference>
<keyword evidence="3" id="KW-1133">Transmembrane helix</keyword>
<dbReference type="EMBL" id="CP094533">
    <property type="protein sequence ID" value="UOE26915.1"/>
    <property type="molecule type" value="Genomic_DNA"/>
</dbReference>
<evidence type="ECO:0000313" key="5">
    <source>
        <dbReference type="EMBL" id="UOE26915.1"/>
    </source>
</evidence>
<dbReference type="SMART" id="SM00240">
    <property type="entry name" value="FHA"/>
    <property type="match status" value="1"/>
</dbReference>
<feature type="compositionally biased region" description="Low complexity" evidence="2">
    <location>
        <begin position="187"/>
        <end position="209"/>
    </location>
</feature>
<dbReference type="Proteomes" id="UP000831304">
    <property type="component" value="Chromosome"/>
</dbReference>
<evidence type="ECO:0000256" key="2">
    <source>
        <dbReference type="SAM" id="MobiDB-lite"/>
    </source>
</evidence>
<keyword evidence="3" id="KW-0472">Membrane</keyword>
<dbReference type="Gene3D" id="2.60.200.20">
    <property type="match status" value="1"/>
</dbReference>
<feature type="domain" description="FHA" evidence="4">
    <location>
        <begin position="405"/>
        <end position="457"/>
    </location>
</feature>
<organism evidence="5 6">
    <name type="scientific">Agromyces soli</name>
    <dbReference type="NCBI Taxonomy" id="659012"/>
    <lineage>
        <taxon>Bacteria</taxon>
        <taxon>Bacillati</taxon>
        <taxon>Actinomycetota</taxon>
        <taxon>Actinomycetes</taxon>
        <taxon>Micrococcales</taxon>
        <taxon>Microbacteriaceae</taxon>
        <taxon>Agromyces</taxon>
    </lineage>
</organism>
<evidence type="ECO:0000256" key="1">
    <source>
        <dbReference type="ARBA" id="ARBA00022553"/>
    </source>
</evidence>
<dbReference type="Pfam" id="PF18936">
    <property type="entry name" value="DUF5684"/>
    <property type="match status" value="1"/>
</dbReference>
<dbReference type="Pfam" id="PF00498">
    <property type="entry name" value="FHA"/>
    <property type="match status" value="1"/>
</dbReference>
<accession>A0ABY4AV80</accession>
<keyword evidence="3" id="KW-0812">Transmembrane</keyword>
<dbReference type="SUPFAM" id="SSF49879">
    <property type="entry name" value="SMAD/FHA domain"/>
    <property type="match status" value="1"/>
</dbReference>
<reference evidence="5 6" key="1">
    <citation type="submission" date="2022-03" db="EMBL/GenBank/DDBJ databases">
        <title>Agromyces sp. isolated from the gut of P. brevitarsis seulensis larvae.</title>
        <authorList>
            <person name="Won M."/>
            <person name="Kwon S.-W."/>
        </authorList>
    </citation>
    <scope>NUCLEOTIDE SEQUENCE [LARGE SCALE GENOMIC DNA]</scope>
    <source>
        <strain evidence="5 6">KACC 16215</strain>
    </source>
</reference>
<dbReference type="CDD" id="cd00060">
    <property type="entry name" value="FHA"/>
    <property type="match status" value="1"/>
</dbReference>
<feature type="region of interest" description="Disordered" evidence="2">
    <location>
        <begin position="225"/>
        <end position="316"/>
    </location>
</feature>
<evidence type="ECO:0000313" key="6">
    <source>
        <dbReference type="Proteomes" id="UP000831304"/>
    </source>
</evidence>
<keyword evidence="6" id="KW-1185">Reference proteome</keyword>
<proteinExistence type="predicted"/>
<feature type="region of interest" description="Disordered" evidence="2">
    <location>
        <begin position="128"/>
        <end position="209"/>
    </location>
</feature>
<name>A0ABY4AV80_9MICO</name>
<evidence type="ECO:0000256" key="3">
    <source>
        <dbReference type="SAM" id="Phobius"/>
    </source>
</evidence>
<keyword evidence="1" id="KW-0597">Phosphoprotein</keyword>
<gene>
    <name evidence="5" type="ORF">MTP13_03775</name>
</gene>
<evidence type="ECO:0000259" key="4">
    <source>
        <dbReference type="PROSITE" id="PS50006"/>
    </source>
</evidence>
<dbReference type="InterPro" id="IPR008984">
    <property type="entry name" value="SMAD_FHA_dom_sf"/>
</dbReference>
<dbReference type="PROSITE" id="PS50006">
    <property type="entry name" value="FHA_DOMAIN"/>
    <property type="match status" value="1"/>
</dbReference>
<protein>
    <submittedName>
        <fullName evidence="5">DUF5684 domain-containing protein</fullName>
    </submittedName>
</protein>
<feature type="compositionally biased region" description="Low complexity" evidence="2">
    <location>
        <begin position="145"/>
        <end position="155"/>
    </location>
</feature>